<reference evidence="5 6" key="1">
    <citation type="submission" date="2021-04" db="EMBL/GenBank/DDBJ databases">
        <title>Complete genome sequencing of Allochromatium tepidum strain NZ.</title>
        <authorList>
            <person name="Tsukatani Y."/>
            <person name="Mori H."/>
        </authorList>
    </citation>
    <scope>NUCLEOTIDE SEQUENCE [LARGE SCALE GENOMIC DNA]</scope>
    <source>
        <strain evidence="5 6">NZ</strain>
    </source>
</reference>
<protein>
    <recommendedName>
        <fullName evidence="1">diguanylate cyclase</fullName>
        <ecNumber evidence="1">2.7.7.65</ecNumber>
    </recommendedName>
</protein>
<dbReference type="Proteomes" id="UP000680679">
    <property type="component" value="Chromosome"/>
</dbReference>
<dbReference type="CDD" id="cd01949">
    <property type="entry name" value="GGDEF"/>
    <property type="match status" value="1"/>
</dbReference>
<dbReference type="InterPro" id="IPR029787">
    <property type="entry name" value="Nucleotide_cyclase"/>
</dbReference>
<dbReference type="EC" id="2.7.7.65" evidence="1"/>
<dbReference type="PANTHER" id="PTHR45138:SF9">
    <property type="entry name" value="DIGUANYLATE CYCLASE DGCM-RELATED"/>
    <property type="match status" value="1"/>
</dbReference>
<evidence type="ECO:0000259" key="4">
    <source>
        <dbReference type="PROSITE" id="PS50887"/>
    </source>
</evidence>
<accession>A0ABM7QQI1</accession>
<evidence type="ECO:0000313" key="5">
    <source>
        <dbReference type="EMBL" id="BCU08261.1"/>
    </source>
</evidence>
<evidence type="ECO:0000256" key="3">
    <source>
        <dbReference type="SAM" id="MobiDB-lite"/>
    </source>
</evidence>
<gene>
    <name evidence="5" type="ORF">Atep_29380</name>
</gene>
<evidence type="ECO:0000256" key="1">
    <source>
        <dbReference type="ARBA" id="ARBA00012528"/>
    </source>
</evidence>
<comment type="catalytic activity">
    <reaction evidence="2">
        <text>2 GTP = 3',3'-c-di-GMP + 2 diphosphate</text>
        <dbReference type="Rhea" id="RHEA:24898"/>
        <dbReference type="ChEBI" id="CHEBI:33019"/>
        <dbReference type="ChEBI" id="CHEBI:37565"/>
        <dbReference type="ChEBI" id="CHEBI:58805"/>
        <dbReference type="EC" id="2.7.7.65"/>
    </reaction>
</comment>
<proteinExistence type="predicted"/>
<dbReference type="InterPro" id="IPR043128">
    <property type="entry name" value="Rev_trsase/Diguanyl_cyclase"/>
</dbReference>
<sequence length="376" mass="41507">MSVEVPVSCRIEGASVSEPSFQAAIRRRPPQVLGWSQLAQTSLDPEYDSSFRGRHVSTNHQADTSRLALVATAGPSRRQPPETIDTVRFLQAVTASLELEEVLGALNEFLHQAFGHGGWEYRGPSDEPRLAGGHSDRHRIEYTLTLNGQDLGALKLMRGRRFSEDDQQRIEGLLALAAPAIRNALRFSHVNRQLERDPLTGLGNRRALTLQGEQWLADSVRHHHSLSMLVLDLDSFKAVNDTHGHPVGDRILCKVAETLMTVTRTADLCVRLGGDEFVVLLPETGLDAAQDCAERIRRALARQFVETESGRRVGISVSIGAATLRADMSLDQLYQHADAALYVAKQARERDPAVTTQAKPRAATQRPAGRPTMRKE</sequence>
<keyword evidence="6" id="KW-1185">Reference proteome</keyword>
<dbReference type="PANTHER" id="PTHR45138">
    <property type="entry name" value="REGULATORY COMPONENTS OF SENSORY TRANSDUCTION SYSTEM"/>
    <property type="match status" value="1"/>
</dbReference>
<evidence type="ECO:0000256" key="2">
    <source>
        <dbReference type="ARBA" id="ARBA00034247"/>
    </source>
</evidence>
<dbReference type="Gene3D" id="3.30.70.270">
    <property type="match status" value="1"/>
</dbReference>
<evidence type="ECO:0000313" key="6">
    <source>
        <dbReference type="Proteomes" id="UP000680679"/>
    </source>
</evidence>
<dbReference type="SUPFAM" id="SSF55073">
    <property type="entry name" value="Nucleotide cyclase"/>
    <property type="match status" value="1"/>
</dbReference>
<feature type="region of interest" description="Disordered" evidence="3">
    <location>
        <begin position="348"/>
        <end position="376"/>
    </location>
</feature>
<name>A0ABM7QQI1_9GAMM</name>
<organism evidence="5 6">
    <name type="scientific">Allochromatium tepidum</name>
    <dbReference type="NCBI Taxonomy" id="553982"/>
    <lineage>
        <taxon>Bacteria</taxon>
        <taxon>Pseudomonadati</taxon>
        <taxon>Pseudomonadota</taxon>
        <taxon>Gammaproteobacteria</taxon>
        <taxon>Chromatiales</taxon>
        <taxon>Chromatiaceae</taxon>
        <taxon>Allochromatium</taxon>
    </lineage>
</organism>
<dbReference type="NCBIfam" id="TIGR00254">
    <property type="entry name" value="GGDEF"/>
    <property type="match status" value="1"/>
</dbReference>
<feature type="domain" description="GGDEF" evidence="4">
    <location>
        <begin position="224"/>
        <end position="358"/>
    </location>
</feature>
<dbReference type="InterPro" id="IPR000160">
    <property type="entry name" value="GGDEF_dom"/>
</dbReference>
<dbReference type="InterPro" id="IPR050469">
    <property type="entry name" value="Diguanylate_Cyclase"/>
</dbReference>
<dbReference type="SMART" id="SM00267">
    <property type="entry name" value="GGDEF"/>
    <property type="match status" value="1"/>
</dbReference>
<dbReference type="Pfam" id="PF00990">
    <property type="entry name" value="GGDEF"/>
    <property type="match status" value="1"/>
</dbReference>
<dbReference type="PROSITE" id="PS50887">
    <property type="entry name" value="GGDEF"/>
    <property type="match status" value="1"/>
</dbReference>
<dbReference type="EMBL" id="AP024563">
    <property type="protein sequence ID" value="BCU08261.1"/>
    <property type="molecule type" value="Genomic_DNA"/>
</dbReference>